<evidence type="ECO:0000256" key="1">
    <source>
        <dbReference type="ARBA" id="ARBA00022553"/>
    </source>
</evidence>
<dbReference type="Proteomes" id="UP001596413">
    <property type="component" value="Unassembled WGS sequence"/>
</dbReference>
<dbReference type="SMART" id="SM00421">
    <property type="entry name" value="HTH_LUXR"/>
    <property type="match status" value="1"/>
</dbReference>
<dbReference type="Pfam" id="PF00072">
    <property type="entry name" value="Response_reg"/>
    <property type="match status" value="1"/>
</dbReference>
<sequence length="222" mass="23878">MPEPPPAPLRLVLVDDHEMVLHGLGAMLGHFPGEVEIVGQATTAAAALARVADTRPDVVLCDVRIGKESGLDLCRDITTGYPGVKVVLLTVYDDEHYLYQALRVGACGYILKRIDGQELIGHLRRVREGETVVDHALAGRVALSAARLSAGQFWSGAHLGLTQRESEVLELLVSGHSNKAVAGRLVVSEDTVKTHIRGLYRKLGVSDRSGAIAVALREGLFH</sequence>
<dbReference type="SMART" id="SM00448">
    <property type="entry name" value="REC"/>
    <property type="match status" value="1"/>
</dbReference>
<dbReference type="Gene3D" id="3.40.50.2300">
    <property type="match status" value="1"/>
</dbReference>
<dbReference type="InterPro" id="IPR039420">
    <property type="entry name" value="WalR-like"/>
</dbReference>
<name>A0ABW2GHA3_9ACTN</name>
<dbReference type="PANTHER" id="PTHR43214">
    <property type="entry name" value="TWO-COMPONENT RESPONSE REGULATOR"/>
    <property type="match status" value="1"/>
</dbReference>
<keyword evidence="1 3" id="KW-0597">Phosphoprotein</keyword>
<dbReference type="CDD" id="cd06170">
    <property type="entry name" value="LuxR_C_like"/>
    <property type="match status" value="1"/>
</dbReference>
<dbReference type="PROSITE" id="PS50043">
    <property type="entry name" value="HTH_LUXR_2"/>
    <property type="match status" value="1"/>
</dbReference>
<accession>A0ABW2GHA3</accession>
<evidence type="ECO:0000256" key="3">
    <source>
        <dbReference type="PROSITE-ProRule" id="PRU00169"/>
    </source>
</evidence>
<keyword evidence="7" id="KW-1185">Reference proteome</keyword>
<protein>
    <submittedName>
        <fullName evidence="6">Response regulator</fullName>
    </submittedName>
</protein>
<evidence type="ECO:0000313" key="7">
    <source>
        <dbReference type="Proteomes" id="UP001596413"/>
    </source>
</evidence>
<keyword evidence="2" id="KW-0238">DNA-binding</keyword>
<evidence type="ECO:0000259" key="5">
    <source>
        <dbReference type="PROSITE" id="PS50110"/>
    </source>
</evidence>
<dbReference type="RefSeq" id="WP_386416658.1">
    <property type="nucleotide sequence ID" value="NZ_JBHSZO010000030.1"/>
</dbReference>
<feature type="modified residue" description="4-aspartylphosphate" evidence="3">
    <location>
        <position position="62"/>
    </location>
</feature>
<evidence type="ECO:0000313" key="6">
    <source>
        <dbReference type="EMBL" id="MFC7220163.1"/>
    </source>
</evidence>
<proteinExistence type="predicted"/>
<feature type="domain" description="Response regulatory" evidence="5">
    <location>
        <begin position="10"/>
        <end position="127"/>
    </location>
</feature>
<evidence type="ECO:0000259" key="4">
    <source>
        <dbReference type="PROSITE" id="PS50043"/>
    </source>
</evidence>
<dbReference type="InterPro" id="IPR058245">
    <property type="entry name" value="NreC/VraR/RcsB-like_REC"/>
</dbReference>
<reference evidence="7" key="1">
    <citation type="journal article" date="2019" name="Int. J. Syst. Evol. Microbiol.">
        <title>The Global Catalogue of Microorganisms (GCM) 10K type strain sequencing project: providing services to taxonomists for standard genome sequencing and annotation.</title>
        <authorList>
            <consortium name="The Broad Institute Genomics Platform"/>
            <consortium name="The Broad Institute Genome Sequencing Center for Infectious Disease"/>
            <person name="Wu L."/>
            <person name="Ma J."/>
        </authorList>
    </citation>
    <scope>NUCLEOTIDE SEQUENCE [LARGE SCALE GENOMIC DNA]</scope>
    <source>
        <strain evidence="7">CGMCC 1.13681</strain>
    </source>
</reference>
<dbReference type="PROSITE" id="PS50110">
    <property type="entry name" value="RESPONSE_REGULATORY"/>
    <property type="match status" value="1"/>
</dbReference>
<comment type="caution">
    <text evidence="6">The sequence shown here is derived from an EMBL/GenBank/DDBJ whole genome shotgun (WGS) entry which is preliminary data.</text>
</comment>
<dbReference type="SUPFAM" id="SSF52172">
    <property type="entry name" value="CheY-like"/>
    <property type="match status" value="1"/>
</dbReference>
<dbReference type="CDD" id="cd17535">
    <property type="entry name" value="REC_NarL-like"/>
    <property type="match status" value="1"/>
</dbReference>
<evidence type="ECO:0000256" key="2">
    <source>
        <dbReference type="ARBA" id="ARBA00023125"/>
    </source>
</evidence>
<dbReference type="SUPFAM" id="SSF46894">
    <property type="entry name" value="C-terminal effector domain of the bipartite response regulators"/>
    <property type="match status" value="1"/>
</dbReference>
<dbReference type="InterPro" id="IPR001789">
    <property type="entry name" value="Sig_transdc_resp-reg_receiver"/>
</dbReference>
<feature type="domain" description="HTH luxR-type" evidence="4">
    <location>
        <begin position="155"/>
        <end position="219"/>
    </location>
</feature>
<dbReference type="InterPro" id="IPR011006">
    <property type="entry name" value="CheY-like_superfamily"/>
</dbReference>
<dbReference type="InterPro" id="IPR016032">
    <property type="entry name" value="Sig_transdc_resp-reg_C-effctor"/>
</dbReference>
<dbReference type="Pfam" id="PF00196">
    <property type="entry name" value="GerE"/>
    <property type="match status" value="1"/>
</dbReference>
<gene>
    <name evidence="6" type="ORF">ACFQLX_18635</name>
</gene>
<organism evidence="6 7">
    <name type="scientific">Streptomyces polyrhachis</name>
    <dbReference type="NCBI Taxonomy" id="1282885"/>
    <lineage>
        <taxon>Bacteria</taxon>
        <taxon>Bacillati</taxon>
        <taxon>Actinomycetota</taxon>
        <taxon>Actinomycetes</taxon>
        <taxon>Kitasatosporales</taxon>
        <taxon>Streptomycetaceae</taxon>
        <taxon>Streptomyces</taxon>
    </lineage>
</organism>
<dbReference type="PRINTS" id="PR00038">
    <property type="entry name" value="HTHLUXR"/>
</dbReference>
<dbReference type="EMBL" id="JBHSZO010000030">
    <property type="protein sequence ID" value="MFC7220163.1"/>
    <property type="molecule type" value="Genomic_DNA"/>
</dbReference>
<dbReference type="InterPro" id="IPR000792">
    <property type="entry name" value="Tscrpt_reg_LuxR_C"/>
</dbReference>